<feature type="transmembrane region" description="Helical" evidence="1">
    <location>
        <begin position="493"/>
        <end position="516"/>
    </location>
</feature>
<keyword evidence="3" id="KW-1185">Reference proteome</keyword>
<dbReference type="AlphaFoldDB" id="A0A4U5PJI6"/>
<evidence type="ECO:0008006" key="4">
    <source>
        <dbReference type="Google" id="ProtNLM"/>
    </source>
</evidence>
<proteinExistence type="predicted"/>
<keyword evidence="1" id="KW-0812">Transmembrane</keyword>
<dbReference type="Proteomes" id="UP000298663">
    <property type="component" value="Unassembled WGS sequence"/>
</dbReference>
<protein>
    <recommendedName>
        <fullName evidence="4">E1 domain-containing protein</fullName>
    </recommendedName>
</protein>
<dbReference type="EMBL" id="AZBU02000002">
    <property type="protein sequence ID" value="TKR96897.1"/>
    <property type="molecule type" value="Genomic_DNA"/>
</dbReference>
<evidence type="ECO:0000313" key="2">
    <source>
        <dbReference type="EMBL" id="TKR96897.1"/>
    </source>
</evidence>
<reference evidence="2 3" key="2">
    <citation type="journal article" date="2019" name="G3 (Bethesda)">
        <title>Hybrid Assembly of the Genome of the Entomopathogenic Nematode Steinernema carpocapsae Identifies the X-Chromosome.</title>
        <authorList>
            <person name="Serra L."/>
            <person name="Macchietto M."/>
            <person name="Macias-Munoz A."/>
            <person name="McGill C.J."/>
            <person name="Rodriguez I.M."/>
            <person name="Rodriguez B."/>
            <person name="Murad R."/>
            <person name="Mortazavi A."/>
        </authorList>
    </citation>
    <scope>NUCLEOTIDE SEQUENCE [LARGE SCALE GENOMIC DNA]</scope>
    <source>
        <strain evidence="2 3">ALL</strain>
    </source>
</reference>
<evidence type="ECO:0000313" key="3">
    <source>
        <dbReference type="Proteomes" id="UP000298663"/>
    </source>
</evidence>
<reference evidence="2 3" key="1">
    <citation type="journal article" date="2015" name="Genome Biol.">
        <title>Comparative genomics of Steinernema reveals deeply conserved gene regulatory networks.</title>
        <authorList>
            <person name="Dillman A.R."/>
            <person name="Macchietto M."/>
            <person name="Porter C.F."/>
            <person name="Rogers A."/>
            <person name="Williams B."/>
            <person name="Antoshechkin I."/>
            <person name="Lee M.M."/>
            <person name="Goodwin Z."/>
            <person name="Lu X."/>
            <person name="Lewis E.E."/>
            <person name="Goodrich-Blair H."/>
            <person name="Stock S.P."/>
            <person name="Adams B.J."/>
            <person name="Sternberg P.W."/>
            <person name="Mortazavi A."/>
        </authorList>
    </citation>
    <scope>NUCLEOTIDE SEQUENCE [LARGE SCALE GENOMIC DNA]</scope>
    <source>
        <strain evidence="2 3">ALL</strain>
    </source>
</reference>
<keyword evidence="1" id="KW-1133">Transmembrane helix</keyword>
<comment type="caution">
    <text evidence="2">The sequence shown here is derived from an EMBL/GenBank/DDBJ whole genome shotgun (WGS) entry which is preliminary data.</text>
</comment>
<name>A0A4U5PJI6_STECR</name>
<organism evidence="2 3">
    <name type="scientific">Steinernema carpocapsae</name>
    <name type="common">Entomopathogenic nematode</name>
    <dbReference type="NCBI Taxonomy" id="34508"/>
    <lineage>
        <taxon>Eukaryota</taxon>
        <taxon>Metazoa</taxon>
        <taxon>Ecdysozoa</taxon>
        <taxon>Nematoda</taxon>
        <taxon>Chromadorea</taxon>
        <taxon>Rhabditida</taxon>
        <taxon>Tylenchina</taxon>
        <taxon>Panagrolaimomorpha</taxon>
        <taxon>Strongyloidoidea</taxon>
        <taxon>Steinernematidae</taxon>
        <taxon>Steinernema</taxon>
    </lineage>
</organism>
<sequence length="535" mass="62308">MRFGPDRLGERLEQLYADFCLYTYKVKKFPLELTGANGNQSQRPLPTFCRSCHYSMLALLLLGCFNLSFGVASQALIAVHCTTKEFHKTRNFVKFWNGSHFEPVVLPTVTQTLPYGITMTDVKDCYSHTTNELCVLAYQGQLNHTGLLISESAQVNKTEVIRNHFSAFNDSLDIFGCIEVEKPNFEHLDTPEHCIADTLVGWNQCKTEDDWLKEATNRCRVNITSYRIQSKCGQHESAFYNRFDYTCCDPFKKEKRDNNENDRRNTNKKLTKDHNIIYELFKTVLKVAKEISEFKRKEFEDVKIEISTPIDLLVESVENATFSFEHWYFGFNLSESTFRQMTYPTDQYFNKSFVFSKEEVIEDLKLFLLLKGFVRSQRLLKEFHTLVRYEICKIVGKPECYASKPPNTVDLKKTLNLWFMPLKMYPEIFPIGEAYWTEVRLSTTWGIESDQLQAIIANKTESDEVQLYQYYRTVLENADQDLNVEEKSPCPSFTWISFAIGIIVLIASALLLLLVYKKQKFSAENFEFKVFANEQ</sequence>
<gene>
    <name evidence="2" type="ORF">L596_010847</name>
</gene>
<evidence type="ECO:0000256" key="1">
    <source>
        <dbReference type="SAM" id="Phobius"/>
    </source>
</evidence>
<accession>A0A4U5PJI6</accession>
<keyword evidence="1" id="KW-0472">Membrane</keyword>